<reference evidence="2 3" key="1">
    <citation type="submission" date="2023-09" db="EMBL/GenBank/DDBJ databases">
        <title>Analysis of phage genome (vB_Yru_GN1) of the bacterium (Yersinia ruckeri).</title>
        <authorList>
            <person name="Ganjoor M.S."/>
            <person name="Bouzari M."/>
            <person name="Soleimani-Delfan A."/>
        </authorList>
    </citation>
    <scope>NUCLEOTIDE SEQUENCE [LARGE SCALE GENOMIC DNA]</scope>
    <source>
        <strain evidence="3">vB_Yru_GN1</strain>
    </source>
</reference>
<feature type="transmembrane region" description="Helical" evidence="1">
    <location>
        <begin position="105"/>
        <end position="127"/>
    </location>
</feature>
<name>A0AA86IY85_9CAUD</name>
<accession>A0AA86IY85</accession>
<evidence type="ECO:0000313" key="3">
    <source>
        <dbReference type="Proteomes" id="UP001304813"/>
    </source>
</evidence>
<keyword evidence="3" id="KW-1185">Reference proteome</keyword>
<keyword evidence="1" id="KW-1133">Transmembrane helix</keyword>
<evidence type="ECO:0000256" key="1">
    <source>
        <dbReference type="SAM" id="Phobius"/>
    </source>
</evidence>
<proteinExistence type="predicted"/>
<organism evidence="2 3">
    <name type="scientific">Yersinia phage vB_Yru_GN1</name>
    <dbReference type="NCBI Taxonomy" id="3074381"/>
    <lineage>
        <taxon>Viruses</taxon>
        <taxon>Duplodnaviria</taxon>
        <taxon>Heunggongvirae</taxon>
        <taxon>Uroviricota</taxon>
        <taxon>Caudoviricetes</taxon>
        <taxon>Caudoviricetes incertae sedis</taxon>
        <taxon>Sepahanvirus</taxon>
        <taxon>Sepahanvirus vB-Yru-GN1</taxon>
    </lineage>
</organism>
<sequence length="130" mass="14883">MNREVAAELIAQCELGQIPEGEGNYARLVYDTHKDAIKAYIAGEEIVLRIGDADWRVETDPEFLPEFEYQPRSLVENGTIQDPITPATIDEKFDYIFLQLRKIKLNLIITSVVLYATIISLLAVIYLKFY</sequence>
<evidence type="ECO:0000313" key="2">
    <source>
        <dbReference type="EMBL" id="BES79784.1"/>
    </source>
</evidence>
<keyword evidence="1" id="KW-0472">Membrane</keyword>
<protein>
    <submittedName>
        <fullName evidence="2">Uncharacterized protein</fullName>
    </submittedName>
</protein>
<dbReference type="Proteomes" id="UP001304813">
    <property type="component" value="Segment"/>
</dbReference>
<keyword evidence="1" id="KW-0812">Transmembrane</keyword>
<dbReference type="EMBL" id="LC779065">
    <property type="protein sequence ID" value="BES79784.1"/>
    <property type="molecule type" value="Genomic_DNA"/>
</dbReference>